<evidence type="ECO:0000313" key="2">
    <source>
        <dbReference type="Proteomes" id="UP001239994"/>
    </source>
</evidence>
<dbReference type="AlphaFoldDB" id="A0AAD9DNW9"/>
<accession>A0AAD9DNW9</accession>
<dbReference type="Proteomes" id="UP001239994">
    <property type="component" value="Unassembled WGS sequence"/>
</dbReference>
<reference evidence="1" key="1">
    <citation type="submission" date="2023-03" db="EMBL/GenBank/DDBJ databases">
        <title>Electrophorus voltai genome.</title>
        <authorList>
            <person name="Bian C."/>
        </authorList>
    </citation>
    <scope>NUCLEOTIDE SEQUENCE</scope>
    <source>
        <strain evidence="1">CB-2022</strain>
        <tissue evidence="1">Muscle</tissue>
    </source>
</reference>
<gene>
    <name evidence="1" type="ORF">P4O66_003040</name>
</gene>
<protein>
    <recommendedName>
        <fullName evidence="3">Reverse transcriptase zinc-binding domain-containing protein</fullName>
    </recommendedName>
</protein>
<proteinExistence type="predicted"/>
<organism evidence="1 2">
    <name type="scientific">Electrophorus voltai</name>
    <dbReference type="NCBI Taxonomy" id="2609070"/>
    <lineage>
        <taxon>Eukaryota</taxon>
        <taxon>Metazoa</taxon>
        <taxon>Chordata</taxon>
        <taxon>Craniata</taxon>
        <taxon>Vertebrata</taxon>
        <taxon>Euteleostomi</taxon>
        <taxon>Actinopterygii</taxon>
        <taxon>Neopterygii</taxon>
        <taxon>Teleostei</taxon>
        <taxon>Ostariophysi</taxon>
        <taxon>Gymnotiformes</taxon>
        <taxon>Gymnotoidei</taxon>
        <taxon>Gymnotidae</taxon>
        <taxon>Electrophorus</taxon>
    </lineage>
</organism>
<dbReference type="EMBL" id="JAROKS010000024">
    <property type="protein sequence ID" value="KAK1786602.1"/>
    <property type="molecule type" value="Genomic_DNA"/>
</dbReference>
<comment type="caution">
    <text evidence="1">The sequence shown here is derived from an EMBL/GenBank/DDBJ whole genome shotgun (WGS) entry which is preliminary data.</text>
</comment>
<evidence type="ECO:0000313" key="1">
    <source>
        <dbReference type="EMBL" id="KAK1786602.1"/>
    </source>
</evidence>
<name>A0AAD9DNW9_9TELE</name>
<evidence type="ECO:0008006" key="3">
    <source>
        <dbReference type="Google" id="ProtNLM"/>
    </source>
</evidence>
<sequence>MGQVTSCSYPSVASLKSLRLHAQERSCSTGTPVTVKCHQLALRTGRKWQAEKEVQVAESRVRQKALVGSLVMGRAGLVYFPKPQISKAQGKERHYQFQEEIQAAVEEERVTRVVGLRQFDVLPSPANLHAWGKKETSTCLLCSGRGSLEHLLSSCPKALVDGRYRWCHDQVIKAVAESIASAISTSEQHHAQKKVITFIKELDKPQARLRTTTGLVHTASDWQLLVDLGRHLKFPQQIAETSLCPDMIITSAASKHLIMLELTVPWEERMEEANERKHGKYCWRCAEAGGRAMSPQKWAVEALQVAPSAEFSVDLTSQDG</sequence>
<keyword evidence="2" id="KW-1185">Reference proteome</keyword>